<dbReference type="InterPro" id="IPR011074">
    <property type="entry name" value="CRAL/TRIO_N_dom"/>
</dbReference>
<evidence type="ECO:0000313" key="3">
    <source>
        <dbReference type="EMBL" id="CAE2233003.1"/>
    </source>
</evidence>
<feature type="region of interest" description="Disordered" evidence="1">
    <location>
        <begin position="30"/>
        <end position="73"/>
    </location>
</feature>
<evidence type="ECO:0000259" key="2">
    <source>
        <dbReference type="PROSITE" id="PS50191"/>
    </source>
</evidence>
<feature type="domain" description="CRAL-TRIO" evidence="2">
    <location>
        <begin position="278"/>
        <end position="454"/>
    </location>
</feature>
<dbReference type="PANTHER" id="PTHR45657:SF1">
    <property type="entry name" value="CRAL-TRIO DOMAIN-CONTAINING PROTEIN YKL091C-RELATED"/>
    <property type="match status" value="1"/>
</dbReference>
<dbReference type="Pfam" id="PF00650">
    <property type="entry name" value="CRAL_TRIO"/>
    <property type="match status" value="1"/>
</dbReference>
<sequence>MVQPEAKDGSTSVRKLSSFSRLGSLLCWRKQRSKSNDEPTRDIPGSPEGITGKQQSAPDTQGKRMDNGKDGSVSVYHDALESHALGELELAYLKEFCDAHSSTNSKSIYHDAADYESSPLYPYAPAMDANRHPPETAIVDKPDTLLGSNENISVDDEKRWKSAKLQNTLVVKEGLDKPRVNYNDRGYPGELTDVELDACLRFRSELNRRKTDGESRYREMVDALHGIEEESYALCRFLRARKFDVDAVFEMMSESLDVWREASEHNFYPEPDEAIGAPMSVLLTQYPILYSGVAKNGSGVNYFRCGQVKVEGIDCVTNFENLVNMVWHNAMHKFPSEIAKVQARDPDGARVETLAVFDCEGLAASGFNSRTYEVLKAAVKVNVCFPEILNSMVVINAPSFFSFFWRIIKGMLDPRTASKISIFADRKKGRQWLLDNVEESELLSDYGGSGPSFDEVMQSQGKGGIAGTRRRLVELINVYGSKDREVKFELKEDELMIALQVYTRSASGADVSLFRADELVKKSEVKKPAKNVTDSTDAYSADIASDVRGPGDFRLVLRSKGSGKKDLDHFLLVGLIS</sequence>
<dbReference type="Pfam" id="PF03765">
    <property type="entry name" value="CRAL_TRIO_N"/>
    <property type="match status" value="1"/>
</dbReference>
<dbReference type="PROSITE" id="PS50191">
    <property type="entry name" value="CRAL_TRIO"/>
    <property type="match status" value="1"/>
</dbReference>
<name>A0A7S4ILK2_9STRA</name>
<dbReference type="SMART" id="SM00516">
    <property type="entry name" value="SEC14"/>
    <property type="match status" value="1"/>
</dbReference>
<gene>
    <name evidence="3" type="ORF">OAUR00152_LOCUS12695</name>
</gene>
<reference evidence="3" key="1">
    <citation type="submission" date="2021-01" db="EMBL/GenBank/DDBJ databases">
        <authorList>
            <person name="Corre E."/>
            <person name="Pelletier E."/>
            <person name="Niang G."/>
            <person name="Scheremetjew M."/>
            <person name="Finn R."/>
            <person name="Kale V."/>
            <person name="Holt S."/>
            <person name="Cochrane G."/>
            <person name="Meng A."/>
            <person name="Brown T."/>
            <person name="Cohen L."/>
        </authorList>
    </citation>
    <scope>NUCLEOTIDE SEQUENCE</scope>
    <source>
        <strain evidence="3">Isolate 1302-5</strain>
    </source>
</reference>
<proteinExistence type="predicted"/>
<dbReference type="SUPFAM" id="SSF52087">
    <property type="entry name" value="CRAL/TRIO domain"/>
    <property type="match status" value="1"/>
</dbReference>
<dbReference type="AlphaFoldDB" id="A0A7S4ILK2"/>
<dbReference type="SUPFAM" id="SSF46938">
    <property type="entry name" value="CRAL/TRIO N-terminal domain"/>
    <property type="match status" value="1"/>
</dbReference>
<protein>
    <recommendedName>
        <fullName evidence="2">CRAL-TRIO domain-containing protein</fullName>
    </recommendedName>
</protein>
<dbReference type="Gene3D" id="3.40.525.10">
    <property type="entry name" value="CRAL-TRIO lipid binding domain"/>
    <property type="match status" value="1"/>
</dbReference>
<dbReference type="InterPro" id="IPR051026">
    <property type="entry name" value="PI/PC_transfer"/>
</dbReference>
<dbReference type="InterPro" id="IPR036273">
    <property type="entry name" value="CRAL/TRIO_N_dom_sf"/>
</dbReference>
<dbReference type="InterPro" id="IPR036865">
    <property type="entry name" value="CRAL-TRIO_dom_sf"/>
</dbReference>
<evidence type="ECO:0000256" key="1">
    <source>
        <dbReference type="SAM" id="MobiDB-lite"/>
    </source>
</evidence>
<dbReference type="SMART" id="SM01100">
    <property type="entry name" value="CRAL_TRIO_N"/>
    <property type="match status" value="1"/>
</dbReference>
<dbReference type="CDD" id="cd00170">
    <property type="entry name" value="SEC14"/>
    <property type="match status" value="1"/>
</dbReference>
<dbReference type="EMBL" id="HBKQ01018720">
    <property type="protein sequence ID" value="CAE2233003.1"/>
    <property type="molecule type" value="Transcribed_RNA"/>
</dbReference>
<organism evidence="3">
    <name type="scientific">Odontella aurita</name>
    <dbReference type="NCBI Taxonomy" id="265563"/>
    <lineage>
        <taxon>Eukaryota</taxon>
        <taxon>Sar</taxon>
        <taxon>Stramenopiles</taxon>
        <taxon>Ochrophyta</taxon>
        <taxon>Bacillariophyta</taxon>
        <taxon>Mediophyceae</taxon>
        <taxon>Biddulphiophycidae</taxon>
        <taxon>Eupodiscales</taxon>
        <taxon>Odontellaceae</taxon>
        <taxon>Odontella</taxon>
    </lineage>
</organism>
<dbReference type="PANTHER" id="PTHR45657">
    <property type="entry name" value="CRAL-TRIO DOMAIN-CONTAINING PROTEIN YKL091C-RELATED"/>
    <property type="match status" value="1"/>
</dbReference>
<dbReference type="InterPro" id="IPR001251">
    <property type="entry name" value="CRAL-TRIO_dom"/>
</dbReference>
<accession>A0A7S4ILK2</accession>